<organism evidence="2 3">
    <name type="scientific">Candidatus Zambryskibacteria bacterium CG11_big_fil_rev_8_21_14_0_20_40_24</name>
    <dbReference type="NCBI Taxonomy" id="1975116"/>
    <lineage>
        <taxon>Bacteria</taxon>
        <taxon>Candidatus Zambryskiibacteriota</taxon>
    </lineage>
</organism>
<reference evidence="2 3" key="1">
    <citation type="submission" date="2017-09" db="EMBL/GenBank/DDBJ databases">
        <title>Depth-based differentiation of microbial function through sediment-hosted aquifers and enrichment of novel symbionts in the deep terrestrial subsurface.</title>
        <authorList>
            <person name="Probst A.J."/>
            <person name="Ladd B."/>
            <person name="Jarett J.K."/>
            <person name="Geller-Mcgrath D.E."/>
            <person name="Sieber C.M."/>
            <person name="Emerson J.B."/>
            <person name="Anantharaman K."/>
            <person name="Thomas B.C."/>
            <person name="Malmstrom R."/>
            <person name="Stieglmeier M."/>
            <person name="Klingl A."/>
            <person name="Woyke T."/>
            <person name="Ryan C.M."/>
            <person name="Banfield J.F."/>
        </authorList>
    </citation>
    <scope>NUCLEOTIDE SEQUENCE [LARGE SCALE GENOMIC DNA]</scope>
    <source>
        <strain evidence="2">CG11_big_fil_rev_8_21_14_0_20_40_24</strain>
    </source>
</reference>
<evidence type="ECO:0000256" key="1">
    <source>
        <dbReference type="SAM" id="SignalP"/>
    </source>
</evidence>
<evidence type="ECO:0000313" key="3">
    <source>
        <dbReference type="Proteomes" id="UP000229834"/>
    </source>
</evidence>
<protein>
    <recommendedName>
        <fullName evidence="4">Secreted protein</fullName>
    </recommendedName>
</protein>
<sequence length="98" mass="11052">MKPFVPRNLLKICMFFSFLKSAICMWPYAFTTRGEKCPLPRASQGEPLGSVGCEYHQFLAIFCLNTVSICGYPQTANIKYAKEKTPAHYVYAGIFLGE</sequence>
<gene>
    <name evidence="2" type="ORF">COV95_00540</name>
</gene>
<accession>A0A2H0K785</accession>
<dbReference type="EMBL" id="PCVC01000015">
    <property type="protein sequence ID" value="PIQ67109.1"/>
    <property type="molecule type" value="Genomic_DNA"/>
</dbReference>
<feature type="chain" id="PRO_5013748999" description="Secreted protein" evidence="1">
    <location>
        <begin position="23"/>
        <end position="98"/>
    </location>
</feature>
<comment type="caution">
    <text evidence="2">The sequence shown here is derived from an EMBL/GenBank/DDBJ whole genome shotgun (WGS) entry which is preliminary data.</text>
</comment>
<proteinExistence type="predicted"/>
<evidence type="ECO:0008006" key="4">
    <source>
        <dbReference type="Google" id="ProtNLM"/>
    </source>
</evidence>
<dbReference type="AlphaFoldDB" id="A0A2H0K785"/>
<keyword evidence="1" id="KW-0732">Signal</keyword>
<name>A0A2H0K785_9BACT</name>
<evidence type="ECO:0000313" key="2">
    <source>
        <dbReference type="EMBL" id="PIQ67109.1"/>
    </source>
</evidence>
<feature type="signal peptide" evidence="1">
    <location>
        <begin position="1"/>
        <end position="22"/>
    </location>
</feature>
<dbReference type="Proteomes" id="UP000229834">
    <property type="component" value="Unassembled WGS sequence"/>
</dbReference>